<dbReference type="HOGENOM" id="CLU_104896_1_0_1"/>
<dbReference type="OrthoDB" id="2690041at2759"/>
<dbReference type="AlphaFoldDB" id="A0A0C3EZ63"/>
<evidence type="ECO:0000313" key="2">
    <source>
        <dbReference type="Proteomes" id="UP000054166"/>
    </source>
</evidence>
<dbReference type="Proteomes" id="UP000054166">
    <property type="component" value="Unassembled WGS sequence"/>
</dbReference>
<reference evidence="1 2" key="1">
    <citation type="submission" date="2014-04" db="EMBL/GenBank/DDBJ databases">
        <authorList>
            <consortium name="DOE Joint Genome Institute"/>
            <person name="Kuo A."/>
            <person name="Tarkka M."/>
            <person name="Buscot F."/>
            <person name="Kohler A."/>
            <person name="Nagy L.G."/>
            <person name="Floudas D."/>
            <person name="Copeland A."/>
            <person name="Barry K.W."/>
            <person name="Cichocki N."/>
            <person name="Veneault-Fourrey C."/>
            <person name="LaButti K."/>
            <person name="Lindquist E.A."/>
            <person name="Lipzen A."/>
            <person name="Lundell T."/>
            <person name="Morin E."/>
            <person name="Murat C."/>
            <person name="Sun H."/>
            <person name="Tunlid A."/>
            <person name="Henrissat B."/>
            <person name="Grigoriev I.V."/>
            <person name="Hibbett D.S."/>
            <person name="Martin F."/>
            <person name="Nordberg H.P."/>
            <person name="Cantor M.N."/>
            <person name="Hua S.X."/>
        </authorList>
    </citation>
    <scope>NUCLEOTIDE SEQUENCE [LARGE SCALE GENOMIC DNA]</scope>
    <source>
        <strain evidence="1 2">F 1598</strain>
    </source>
</reference>
<accession>A0A0C3EZ63</accession>
<protein>
    <recommendedName>
        <fullName evidence="3">hAT-like transposase RNase-H fold domain-containing protein</fullName>
    </recommendedName>
</protein>
<evidence type="ECO:0008006" key="3">
    <source>
        <dbReference type="Google" id="ProtNLM"/>
    </source>
</evidence>
<dbReference type="InParanoid" id="A0A0C3EZ63"/>
<evidence type="ECO:0000313" key="1">
    <source>
        <dbReference type="EMBL" id="KIM73229.1"/>
    </source>
</evidence>
<keyword evidence="2" id="KW-1185">Reference proteome</keyword>
<proteinExistence type="predicted"/>
<dbReference type="EMBL" id="KN833089">
    <property type="protein sequence ID" value="KIM73229.1"/>
    <property type="molecule type" value="Genomic_DNA"/>
</dbReference>
<organism evidence="1 2">
    <name type="scientific">Piloderma croceum (strain F 1598)</name>
    <dbReference type="NCBI Taxonomy" id="765440"/>
    <lineage>
        <taxon>Eukaryota</taxon>
        <taxon>Fungi</taxon>
        <taxon>Dikarya</taxon>
        <taxon>Basidiomycota</taxon>
        <taxon>Agaricomycotina</taxon>
        <taxon>Agaricomycetes</taxon>
        <taxon>Agaricomycetidae</taxon>
        <taxon>Atheliales</taxon>
        <taxon>Atheliaceae</taxon>
        <taxon>Piloderma</taxon>
    </lineage>
</organism>
<name>A0A0C3EZ63_PILCF</name>
<sequence length="143" mass="16538">MPIRWSSTYGMLHRADLLKEHADRAQQAFSSDEGPSLHSGLPALEALHKAWSSRAKKAKYFHFWTALDDAAAKIAEYYDKTATLDAFIFSMLLHPEMKMRHFTKHWPEDLQGEVRKAAEEVFKQRYEKLNSDPAIPVHAKKNR</sequence>
<reference evidence="2" key="2">
    <citation type="submission" date="2015-01" db="EMBL/GenBank/DDBJ databases">
        <title>Evolutionary Origins and Diversification of the Mycorrhizal Mutualists.</title>
        <authorList>
            <consortium name="DOE Joint Genome Institute"/>
            <consortium name="Mycorrhizal Genomics Consortium"/>
            <person name="Kohler A."/>
            <person name="Kuo A."/>
            <person name="Nagy L.G."/>
            <person name="Floudas D."/>
            <person name="Copeland A."/>
            <person name="Barry K.W."/>
            <person name="Cichocki N."/>
            <person name="Veneault-Fourrey C."/>
            <person name="LaButti K."/>
            <person name="Lindquist E.A."/>
            <person name="Lipzen A."/>
            <person name="Lundell T."/>
            <person name="Morin E."/>
            <person name="Murat C."/>
            <person name="Riley R."/>
            <person name="Ohm R."/>
            <person name="Sun H."/>
            <person name="Tunlid A."/>
            <person name="Henrissat B."/>
            <person name="Grigoriev I.V."/>
            <person name="Hibbett D.S."/>
            <person name="Martin F."/>
        </authorList>
    </citation>
    <scope>NUCLEOTIDE SEQUENCE [LARGE SCALE GENOMIC DNA]</scope>
    <source>
        <strain evidence="2">F 1598</strain>
    </source>
</reference>
<gene>
    <name evidence="1" type="ORF">PILCRDRAFT_93154</name>
</gene>